<dbReference type="GO" id="GO:0003824">
    <property type="term" value="F:catalytic activity"/>
    <property type="evidence" value="ECO:0007669"/>
    <property type="project" value="InterPro"/>
</dbReference>
<dbReference type="AlphaFoldDB" id="A0A645A6T9"/>
<protein>
    <recommendedName>
        <fullName evidence="1">Endonuclease/exonuclease/phosphatase domain-containing protein</fullName>
    </recommendedName>
</protein>
<comment type="caution">
    <text evidence="2">The sequence shown here is derived from an EMBL/GenBank/DDBJ whole genome shotgun (WGS) entry which is preliminary data.</text>
</comment>
<proteinExistence type="predicted"/>
<dbReference type="InterPro" id="IPR036691">
    <property type="entry name" value="Endo/exonu/phosph_ase_sf"/>
</dbReference>
<dbReference type="Pfam" id="PF03372">
    <property type="entry name" value="Exo_endo_phos"/>
    <property type="match status" value="1"/>
</dbReference>
<reference evidence="2" key="1">
    <citation type="submission" date="2019-08" db="EMBL/GenBank/DDBJ databases">
        <authorList>
            <person name="Kucharzyk K."/>
            <person name="Murdoch R.W."/>
            <person name="Higgins S."/>
            <person name="Loffler F."/>
        </authorList>
    </citation>
    <scope>NUCLEOTIDE SEQUENCE</scope>
</reference>
<dbReference type="Gene3D" id="3.60.10.10">
    <property type="entry name" value="Endonuclease/exonuclease/phosphatase"/>
    <property type="match status" value="1"/>
</dbReference>
<dbReference type="SUPFAM" id="SSF56219">
    <property type="entry name" value="DNase I-like"/>
    <property type="match status" value="1"/>
</dbReference>
<dbReference type="GO" id="GO:0016020">
    <property type="term" value="C:membrane"/>
    <property type="evidence" value="ECO:0007669"/>
    <property type="project" value="GOC"/>
</dbReference>
<evidence type="ECO:0000313" key="2">
    <source>
        <dbReference type="EMBL" id="MPM48812.1"/>
    </source>
</evidence>
<organism evidence="2">
    <name type="scientific">bioreactor metagenome</name>
    <dbReference type="NCBI Taxonomy" id="1076179"/>
    <lineage>
        <taxon>unclassified sequences</taxon>
        <taxon>metagenomes</taxon>
        <taxon>ecological metagenomes</taxon>
    </lineage>
</organism>
<evidence type="ECO:0000259" key="1">
    <source>
        <dbReference type="Pfam" id="PF03372"/>
    </source>
</evidence>
<dbReference type="InterPro" id="IPR005135">
    <property type="entry name" value="Endo/exonuclease/phosphatase"/>
</dbReference>
<feature type="domain" description="Endonuclease/exonuclease/phosphatase" evidence="1">
    <location>
        <begin position="23"/>
        <end position="196"/>
    </location>
</feature>
<dbReference type="PANTHER" id="PTHR14859:SF1">
    <property type="entry name" value="PGAP2-INTERACTING PROTEIN"/>
    <property type="match status" value="1"/>
</dbReference>
<dbReference type="InterPro" id="IPR051916">
    <property type="entry name" value="GPI-anchor_lipid_remodeler"/>
</dbReference>
<dbReference type="EMBL" id="VSSQ01012264">
    <property type="protein sequence ID" value="MPM48812.1"/>
    <property type="molecule type" value="Genomic_DNA"/>
</dbReference>
<name>A0A645A6T9_9ZZZZ</name>
<accession>A0A645A6T9</accession>
<sequence>MKLICYNIHKGMDEFRRITLFQLIGYLKSLDCDVICIQEVLYYQFKLMKILLNMDGVFGLHVNNRKMKFGICILSKNKINYSSHILLSSKTEQRGLLSIDIDDKIIINTHLGLDIEERQTQISEILDFAKSQKKDIVICGDFNEKNISLGSYKDVAQYLCKDFYPTFKTSRIDYVFISSIIDIKCYEIDQVFYSDHFPIIVKI</sequence>
<dbReference type="GO" id="GO:0006506">
    <property type="term" value="P:GPI anchor biosynthetic process"/>
    <property type="evidence" value="ECO:0007669"/>
    <property type="project" value="TreeGrafter"/>
</dbReference>
<dbReference type="PANTHER" id="PTHR14859">
    <property type="entry name" value="CALCOFLUOR WHITE HYPERSENSITIVE PROTEIN PRECURSOR"/>
    <property type="match status" value="1"/>
</dbReference>
<gene>
    <name evidence="2" type="ORF">SDC9_95539</name>
</gene>